<proteinExistence type="predicted"/>
<feature type="compositionally biased region" description="Gly residues" evidence="1">
    <location>
        <begin position="278"/>
        <end position="296"/>
    </location>
</feature>
<sequence length="296" mass="32373">MKRNFIQTIILCGALAFASCSTTNKMASAHRNVDDDVYYSNAQAGDQPEYRQPISDDERYTTYSGDDDDYYYYDSYESRINRFEYASPFSSYYDGYYYGYTPYGYSSGYDNGFYNGYYNSYSPYYAGFGYGYPYAGVGFGFGYPYGFGFGLGFGYPYYGYGYSPYSAWGIGYGGGYPYWGVYSASRSYANNGRPARVSYTPNGNSISVGRIGRNGASGVMFSPNRPSRVYGGANTISPGRAAASRFNNGTSYNPGNRTINTISRPVERPAFNPSSSSFGGGGRSGGGTGGGRPGRP</sequence>
<organism evidence="3 4">
    <name type="scientific">Mucilaginibacter robiniae</name>
    <dbReference type="NCBI Taxonomy" id="2728022"/>
    <lineage>
        <taxon>Bacteria</taxon>
        <taxon>Pseudomonadati</taxon>
        <taxon>Bacteroidota</taxon>
        <taxon>Sphingobacteriia</taxon>
        <taxon>Sphingobacteriales</taxon>
        <taxon>Sphingobacteriaceae</taxon>
        <taxon>Mucilaginibacter</taxon>
    </lineage>
</organism>
<feature type="chain" id="PRO_5029542126" description="Vitellogenin II" evidence="2">
    <location>
        <begin position="19"/>
        <end position="296"/>
    </location>
</feature>
<evidence type="ECO:0000313" key="3">
    <source>
        <dbReference type="EMBL" id="QJD97766.1"/>
    </source>
</evidence>
<dbReference type="RefSeq" id="WP_169610229.1">
    <property type="nucleotide sequence ID" value="NZ_CP051682.1"/>
</dbReference>
<dbReference type="KEGG" id="mrob:HH214_18740"/>
<evidence type="ECO:0008006" key="5">
    <source>
        <dbReference type="Google" id="ProtNLM"/>
    </source>
</evidence>
<gene>
    <name evidence="3" type="ORF">HH214_18740</name>
</gene>
<accession>A0A7L5EBI5</accession>
<protein>
    <recommendedName>
        <fullName evidence="5">Vitellogenin II</fullName>
    </recommendedName>
</protein>
<evidence type="ECO:0000313" key="4">
    <source>
        <dbReference type="Proteomes" id="UP000503278"/>
    </source>
</evidence>
<feature type="compositionally biased region" description="Polar residues" evidence="1">
    <location>
        <begin position="246"/>
        <end position="263"/>
    </location>
</feature>
<feature type="signal peptide" evidence="2">
    <location>
        <begin position="1"/>
        <end position="18"/>
    </location>
</feature>
<name>A0A7L5EBI5_9SPHI</name>
<dbReference type="PROSITE" id="PS51257">
    <property type="entry name" value="PROKAR_LIPOPROTEIN"/>
    <property type="match status" value="1"/>
</dbReference>
<evidence type="ECO:0000256" key="1">
    <source>
        <dbReference type="SAM" id="MobiDB-lite"/>
    </source>
</evidence>
<keyword evidence="4" id="KW-1185">Reference proteome</keyword>
<dbReference type="EMBL" id="CP051682">
    <property type="protein sequence ID" value="QJD97766.1"/>
    <property type="molecule type" value="Genomic_DNA"/>
</dbReference>
<evidence type="ECO:0000256" key="2">
    <source>
        <dbReference type="SAM" id="SignalP"/>
    </source>
</evidence>
<reference evidence="3 4" key="1">
    <citation type="submission" date="2020-04" db="EMBL/GenBank/DDBJ databases">
        <title>Genome sequencing of novel species.</title>
        <authorList>
            <person name="Heo J."/>
            <person name="Kim S.-J."/>
            <person name="Kim J.-S."/>
            <person name="Hong S.-B."/>
            <person name="Kwon S.-W."/>
        </authorList>
    </citation>
    <scope>NUCLEOTIDE SEQUENCE [LARGE SCALE GENOMIC DNA]</scope>
    <source>
        <strain evidence="3 4">F39-2</strain>
    </source>
</reference>
<dbReference type="Proteomes" id="UP000503278">
    <property type="component" value="Chromosome"/>
</dbReference>
<feature type="region of interest" description="Disordered" evidence="1">
    <location>
        <begin position="246"/>
        <end position="296"/>
    </location>
</feature>
<dbReference type="AlphaFoldDB" id="A0A7L5EBI5"/>
<keyword evidence="2" id="KW-0732">Signal</keyword>